<dbReference type="GO" id="GO:0016413">
    <property type="term" value="F:O-acetyltransferase activity"/>
    <property type="evidence" value="ECO:0007669"/>
    <property type="project" value="InterPro"/>
</dbReference>
<feature type="transmembrane region" description="Helical" evidence="7">
    <location>
        <begin position="12"/>
        <end position="34"/>
    </location>
</feature>
<dbReference type="InterPro" id="IPR029962">
    <property type="entry name" value="TBL"/>
</dbReference>
<dbReference type="Proteomes" id="UP000298416">
    <property type="component" value="Unassembled WGS sequence"/>
</dbReference>
<evidence type="ECO:0000256" key="7">
    <source>
        <dbReference type="SAM" id="Phobius"/>
    </source>
</evidence>
<comment type="caution">
    <text evidence="10">The sequence shown here is derived from an EMBL/GenBank/DDBJ whole genome shotgun (WGS) entry which is preliminary data.</text>
</comment>
<name>A0A8X8WJA7_SALSN</name>
<gene>
    <name evidence="10" type="ORF">SASPL_142111</name>
</gene>
<comment type="similarity">
    <text evidence="2">Belongs to the PC-esterase family. TBL subfamily.</text>
</comment>
<reference evidence="10" key="1">
    <citation type="submission" date="2018-01" db="EMBL/GenBank/DDBJ databases">
        <authorList>
            <person name="Mao J.F."/>
        </authorList>
    </citation>
    <scope>NUCLEOTIDE SEQUENCE</scope>
    <source>
        <strain evidence="10">Huo1</strain>
        <tissue evidence="10">Leaf</tissue>
    </source>
</reference>
<dbReference type="GO" id="GO:0005794">
    <property type="term" value="C:Golgi apparatus"/>
    <property type="evidence" value="ECO:0007669"/>
    <property type="project" value="TreeGrafter"/>
</dbReference>
<accession>A0A8X8WJA7</accession>
<dbReference type="GO" id="GO:0016020">
    <property type="term" value="C:membrane"/>
    <property type="evidence" value="ECO:0007669"/>
    <property type="project" value="UniProtKB-SubCell"/>
</dbReference>
<keyword evidence="4" id="KW-0735">Signal-anchor</keyword>
<evidence type="ECO:0000259" key="8">
    <source>
        <dbReference type="Pfam" id="PF13839"/>
    </source>
</evidence>
<dbReference type="PANTHER" id="PTHR32285:SF28">
    <property type="entry name" value="XYLOGLUCAN O-ACETYLTRANSFERASE 2"/>
    <property type="match status" value="1"/>
</dbReference>
<dbReference type="Pfam" id="PF13839">
    <property type="entry name" value="PC-Esterase"/>
    <property type="match status" value="1"/>
</dbReference>
<dbReference type="InterPro" id="IPR026057">
    <property type="entry name" value="TBL_C"/>
</dbReference>
<keyword evidence="3 7" id="KW-0812">Transmembrane</keyword>
<protein>
    <recommendedName>
        <fullName evidence="12">Trichome birefringence-like N-terminal domain-containing protein</fullName>
    </recommendedName>
</protein>
<evidence type="ECO:0000256" key="3">
    <source>
        <dbReference type="ARBA" id="ARBA00022692"/>
    </source>
</evidence>
<evidence type="ECO:0008006" key="12">
    <source>
        <dbReference type="Google" id="ProtNLM"/>
    </source>
</evidence>
<feature type="domain" description="Trichome birefringence-like N-terminal" evidence="9">
    <location>
        <begin position="84"/>
        <end position="137"/>
    </location>
</feature>
<evidence type="ECO:0000256" key="1">
    <source>
        <dbReference type="ARBA" id="ARBA00004167"/>
    </source>
</evidence>
<dbReference type="AlphaFoldDB" id="A0A8X8WJA7"/>
<keyword evidence="11" id="KW-1185">Reference proteome</keyword>
<evidence type="ECO:0000256" key="2">
    <source>
        <dbReference type="ARBA" id="ARBA00007727"/>
    </source>
</evidence>
<dbReference type="Pfam" id="PF14416">
    <property type="entry name" value="PMR5N"/>
    <property type="match status" value="1"/>
</dbReference>
<organism evidence="10">
    <name type="scientific">Salvia splendens</name>
    <name type="common">Scarlet sage</name>
    <dbReference type="NCBI Taxonomy" id="180675"/>
    <lineage>
        <taxon>Eukaryota</taxon>
        <taxon>Viridiplantae</taxon>
        <taxon>Streptophyta</taxon>
        <taxon>Embryophyta</taxon>
        <taxon>Tracheophyta</taxon>
        <taxon>Spermatophyta</taxon>
        <taxon>Magnoliopsida</taxon>
        <taxon>eudicotyledons</taxon>
        <taxon>Gunneridae</taxon>
        <taxon>Pentapetalae</taxon>
        <taxon>asterids</taxon>
        <taxon>lamiids</taxon>
        <taxon>Lamiales</taxon>
        <taxon>Lamiaceae</taxon>
        <taxon>Nepetoideae</taxon>
        <taxon>Mentheae</taxon>
        <taxon>Salviinae</taxon>
        <taxon>Salvia</taxon>
        <taxon>Salvia subgen. Calosphace</taxon>
        <taxon>core Calosphace</taxon>
    </lineage>
</organism>
<keyword evidence="6 7" id="KW-0472">Membrane</keyword>
<proteinExistence type="inferred from homology"/>
<keyword evidence="5 7" id="KW-1133">Transmembrane helix</keyword>
<dbReference type="EMBL" id="PNBA02000016">
    <property type="protein sequence ID" value="KAG6395977.1"/>
    <property type="molecule type" value="Genomic_DNA"/>
</dbReference>
<evidence type="ECO:0000256" key="6">
    <source>
        <dbReference type="ARBA" id="ARBA00023136"/>
    </source>
</evidence>
<dbReference type="InterPro" id="IPR025846">
    <property type="entry name" value="TBL_N"/>
</dbReference>
<comment type="subcellular location">
    <subcellularLocation>
        <location evidence="1">Membrane</location>
        <topology evidence="1">Single-pass membrane protein</topology>
    </subcellularLocation>
</comment>
<reference evidence="10" key="2">
    <citation type="submission" date="2020-08" db="EMBL/GenBank/DDBJ databases">
        <title>Plant Genome Project.</title>
        <authorList>
            <person name="Zhang R.-G."/>
        </authorList>
    </citation>
    <scope>NUCLEOTIDE SEQUENCE</scope>
    <source>
        <strain evidence="10">Huo1</strain>
        <tissue evidence="10">Leaf</tissue>
    </source>
</reference>
<evidence type="ECO:0000256" key="5">
    <source>
        <dbReference type="ARBA" id="ARBA00022989"/>
    </source>
</evidence>
<sequence>MKSTSNYKEKDHFLGTTTTFLLIFCITCVALITYTNNMPFQPSKHNSTQRGKNPIKFLSKKILYPIFPTTYIAHFLHMSFAEIETCDLFKGRWIPDADGPLYTNYSCTTIPTLKNCFLHGRKDADFLHWRWKPDKCELPRFSAQIFLRILRGKKMAFIGDSLARNQMESLLCLLSTEETPKLIERDADNRFTIWEFPKHNFTLTVYWSAFLVTATEIVINGTGTGNFDLHLDTPDPKWSEKLPSIDYAIFNSGQWHLRGNYLHEGGNVVGCVYCHDPNITNFGPGLALRRSFRAAFKAINDCKKCNKIVTFLRTFSPSHFEHGEWNTGGRCNRTRLIELDEVDRARPDWEYRNIQVKEAEAARSVGKERGNEFGVIDVTEMMLTRVDGHPGAYWIDNWTTGYKDCVHWCMPGPVDTWNELLLEMVKRQNKISS</sequence>
<evidence type="ECO:0000313" key="10">
    <source>
        <dbReference type="EMBL" id="KAG6395977.1"/>
    </source>
</evidence>
<evidence type="ECO:0000259" key="9">
    <source>
        <dbReference type="Pfam" id="PF14416"/>
    </source>
</evidence>
<evidence type="ECO:0000256" key="4">
    <source>
        <dbReference type="ARBA" id="ARBA00022968"/>
    </source>
</evidence>
<feature type="domain" description="Trichome birefringence-like C-terminal" evidence="8">
    <location>
        <begin position="138"/>
        <end position="424"/>
    </location>
</feature>
<dbReference type="PANTHER" id="PTHR32285">
    <property type="entry name" value="PROTEIN TRICHOME BIREFRINGENCE-LIKE 9-RELATED"/>
    <property type="match status" value="1"/>
</dbReference>
<evidence type="ECO:0000313" key="11">
    <source>
        <dbReference type="Proteomes" id="UP000298416"/>
    </source>
</evidence>